<evidence type="ECO:0000313" key="2">
    <source>
        <dbReference type="EMBL" id="STX32710.1"/>
    </source>
</evidence>
<evidence type="ECO:0000313" key="4">
    <source>
        <dbReference type="Proteomes" id="UP000255066"/>
    </source>
</evidence>
<dbReference type="RefSeq" id="WP_058522518.1">
    <property type="nucleotide sequence ID" value="NZ_CAAAHV010000011.1"/>
</dbReference>
<reference evidence="2 4" key="2">
    <citation type="submission" date="2018-06" db="EMBL/GenBank/DDBJ databases">
        <authorList>
            <consortium name="Pathogen Informatics"/>
            <person name="Doyle S."/>
        </authorList>
    </citation>
    <scope>NUCLEOTIDE SEQUENCE [LARGE SCALE GENOMIC DNA]</scope>
    <source>
        <strain evidence="2 4">NCTC12437</strain>
    </source>
</reference>
<dbReference type="STRING" id="28083.Lbir_0396"/>
<dbReference type="InterPro" id="IPR036770">
    <property type="entry name" value="Ankyrin_rpt-contain_sf"/>
</dbReference>
<protein>
    <submittedName>
        <fullName evidence="2">Ankyrin repeat-containing protein</fullName>
    </submittedName>
</protein>
<evidence type="ECO:0000313" key="3">
    <source>
        <dbReference type="Proteomes" id="UP000054735"/>
    </source>
</evidence>
<dbReference type="EMBL" id="UGNW01000001">
    <property type="protein sequence ID" value="STX32710.1"/>
    <property type="molecule type" value="Genomic_DNA"/>
</dbReference>
<dbReference type="Proteomes" id="UP000054735">
    <property type="component" value="Unassembled WGS sequence"/>
</dbReference>
<dbReference type="AlphaFoldDB" id="A0A378ID04"/>
<dbReference type="EMBL" id="LNXT01000004">
    <property type="protein sequence ID" value="KTC75484.1"/>
    <property type="molecule type" value="Genomic_DNA"/>
</dbReference>
<dbReference type="OrthoDB" id="5634323at2"/>
<reference evidence="1 3" key="1">
    <citation type="submission" date="2015-11" db="EMBL/GenBank/DDBJ databases">
        <title>Genomic analysis of 38 Legionella species identifies large and diverse effector repertoires.</title>
        <authorList>
            <person name="Burstein D."/>
            <person name="Amaro F."/>
            <person name="Zusman T."/>
            <person name="Lifshitz Z."/>
            <person name="Cohen O."/>
            <person name="Gilbert J.A."/>
            <person name="Pupko T."/>
            <person name="Shuman H.A."/>
            <person name="Segal G."/>
        </authorList>
    </citation>
    <scope>NUCLEOTIDE SEQUENCE [LARGE SCALE GENOMIC DNA]</scope>
    <source>
        <strain evidence="1 3">CDC#1407-AL-14</strain>
    </source>
</reference>
<organism evidence="2 4">
    <name type="scientific">Legionella birminghamensis</name>
    <dbReference type="NCBI Taxonomy" id="28083"/>
    <lineage>
        <taxon>Bacteria</taxon>
        <taxon>Pseudomonadati</taxon>
        <taxon>Pseudomonadota</taxon>
        <taxon>Gammaproteobacteria</taxon>
        <taxon>Legionellales</taxon>
        <taxon>Legionellaceae</taxon>
        <taxon>Legionella</taxon>
    </lineage>
</organism>
<gene>
    <name evidence="1" type="ORF">Lbir_0396</name>
    <name evidence="2" type="ORF">NCTC12437_02505</name>
</gene>
<keyword evidence="3" id="KW-1185">Reference proteome</keyword>
<evidence type="ECO:0000313" key="1">
    <source>
        <dbReference type="EMBL" id="KTC75484.1"/>
    </source>
</evidence>
<proteinExistence type="predicted"/>
<accession>A0A378ID04</accession>
<name>A0A378ID04_9GAMM</name>
<dbReference type="Proteomes" id="UP000255066">
    <property type="component" value="Unassembled WGS sequence"/>
</dbReference>
<sequence length="530" mass="61139">MINFSELDAVLEASKEEGLQPFIEFLKSMETRKEQREGKKDKKELTKERLKEFAQQYYQTDAKENFTLLNYLIFKHHSEDLNLTPLIEYLLPYDNFITGKPIHFAFKHRKFDLIPTLLNHFIPFEKMHKEKVFGEGEGPAFRVIVEEHGQKNNPGGMRMIDSTDRSGYSLLARAVQARDRDSLLLLLQRKPNLDEPTLFKIANKSQVANAAIHQAVRDDWAEAVKILIDSGADPEISFNPARTTPFVIAVHYAKIDSLQVLLKVKSIAAGVDDLIQDPAGKTRDRPINILCQQLSKEKDKSRKDALLAGIAMLICRGAAVPENKVHQELISKYREQIADEITDYAKKSFKRSQVIIRQLHAQNSPWHNIFYPASSNPFRFLFSTPGNITKKMEDLVLQSTLKYRKKEQEGAIDPAKKDRRFISDEVKLAVFTRLFYEDRDRSCCTKRWATGFWNLGEGRFTSWDQVKFYANSPEGHNTRTQRVYQAIEGQQTGVHRGKPELGDDRFEEILNRIAKEEEEKERQTFMVSPS</sequence>
<dbReference type="Gene3D" id="1.25.40.20">
    <property type="entry name" value="Ankyrin repeat-containing domain"/>
    <property type="match status" value="1"/>
</dbReference>
<dbReference type="SUPFAM" id="SSF48403">
    <property type="entry name" value="Ankyrin repeat"/>
    <property type="match status" value="1"/>
</dbReference>